<evidence type="ECO:0000313" key="6">
    <source>
        <dbReference type="Proteomes" id="UP000766246"/>
    </source>
</evidence>
<dbReference type="InterPro" id="IPR017871">
    <property type="entry name" value="ABC_transporter-like_CS"/>
</dbReference>
<dbReference type="PANTHER" id="PTHR24220">
    <property type="entry name" value="IMPORT ATP-BINDING PROTEIN"/>
    <property type="match status" value="1"/>
</dbReference>
<reference evidence="5" key="1">
    <citation type="submission" date="2019-04" db="EMBL/GenBank/DDBJ databases">
        <title>Evolution of Biomass-Degrading Anaerobic Consortia Revealed by Metagenomics.</title>
        <authorList>
            <person name="Peng X."/>
        </authorList>
    </citation>
    <scope>NUCLEOTIDE SEQUENCE</scope>
    <source>
        <strain evidence="5">SIG311</strain>
    </source>
</reference>
<dbReference type="GO" id="GO:0016887">
    <property type="term" value="F:ATP hydrolysis activity"/>
    <property type="evidence" value="ECO:0007669"/>
    <property type="project" value="InterPro"/>
</dbReference>
<feature type="domain" description="ABC transporter" evidence="4">
    <location>
        <begin position="2"/>
        <end position="215"/>
    </location>
</feature>
<sequence length="216" mass="24444">MITFSHVYKSYENTNTTVFTDFSAEIDNGEFVIVKGANGSGKTTLINMLLLDEACDEGRIYVFEKDISKIRSREIPLYRRQLGVIFQDFRLLKEKTVYDNILLARMVIGAPRKDSKMLIWNMAKLLGISDLLNRYPSELSGGQQQKVCLARALINSPKILICDEPTANLDPEATEDLKNLLELIHAQGITILLSTHDAILYDCKDSRIIEINNKVC</sequence>
<dbReference type="SUPFAM" id="SSF52540">
    <property type="entry name" value="P-loop containing nucleoside triphosphate hydrolases"/>
    <property type="match status" value="1"/>
</dbReference>
<dbReference type="EMBL" id="SVER01000001">
    <property type="protein sequence ID" value="MBE5918241.1"/>
    <property type="molecule type" value="Genomic_DNA"/>
</dbReference>
<dbReference type="Proteomes" id="UP000766246">
    <property type="component" value="Unassembled WGS sequence"/>
</dbReference>
<keyword evidence="2" id="KW-0547">Nucleotide-binding</keyword>
<dbReference type="GO" id="GO:0022857">
    <property type="term" value="F:transmembrane transporter activity"/>
    <property type="evidence" value="ECO:0007669"/>
    <property type="project" value="TreeGrafter"/>
</dbReference>
<dbReference type="GO" id="GO:0005524">
    <property type="term" value="F:ATP binding"/>
    <property type="evidence" value="ECO:0007669"/>
    <property type="project" value="UniProtKB-KW"/>
</dbReference>
<evidence type="ECO:0000259" key="4">
    <source>
        <dbReference type="PROSITE" id="PS50893"/>
    </source>
</evidence>
<protein>
    <submittedName>
        <fullName evidence="5">ATP-binding cassette domain-containing protein</fullName>
    </submittedName>
</protein>
<dbReference type="PANTHER" id="PTHR24220:SF470">
    <property type="entry name" value="CELL DIVISION ATP-BINDING PROTEIN FTSE"/>
    <property type="match status" value="1"/>
</dbReference>
<dbReference type="FunFam" id="3.40.50.300:FF:000056">
    <property type="entry name" value="Cell division ATP-binding protein FtsE"/>
    <property type="match status" value="1"/>
</dbReference>
<evidence type="ECO:0000313" key="5">
    <source>
        <dbReference type="EMBL" id="MBE5918241.1"/>
    </source>
</evidence>
<evidence type="ECO:0000256" key="1">
    <source>
        <dbReference type="ARBA" id="ARBA00005417"/>
    </source>
</evidence>
<gene>
    <name evidence="5" type="ORF">E7272_00200</name>
</gene>
<dbReference type="AlphaFoldDB" id="A0A927YPD0"/>
<dbReference type="InterPro" id="IPR003439">
    <property type="entry name" value="ABC_transporter-like_ATP-bd"/>
</dbReference>
<dbReference type="InterPro" id="IPR015854">
    <property type="entry name" value="ABC_transpr_LolD-like"/>
</dbReference>
<evidence type="ECO:0000256" key="2">
    <source>
        <dbReference type="ARBA" id="ARBA00022741"/>
    </source>
</evidence>
<keyword evidence="3 5" id="KW-0067">ATP-binding</keyword>
<organism evidence="5 6">
    <name type="scientific">Pseudobutyrivibrio ruminis</name>
    <dbReference type="NCBI Taxonomy" id="46206"/>
    <lineage>
        <taxon>Bacteria</taxon>
        <taxon>Bacillati</taxon>
        <taxon>Bacillota</taxon>
        <taxon>Clostridia</taxon>
        <taxon>Lachnospirales</taxon>
        <taxon>Lachnospiraceae</taxon>
        <taxon>Pseudobutyrivibrio</taxon>
    </lineage>
</organism>
<dbReference type="PROSITE" id="PS50893">
    <property type="entry name" value="ABC_TRANSPORTER_2"/>
    <property type="match status" value="1"/>
</dbReference>
<proteinExistence type="inferred from homology"/>
<dbReference type="InterPro" id="IPR003593">
    <property type="entry name" value="AAA+_ATPase"/>
</dbReference>
<comment type="similarity">
    <text evidence="1">Belongs to the ABC transporter superfamily.</text>
</comment>
<accession>A0A927YPD0</accession>
<dbReference type="SMART" id="SM00382">
    <property type="entry name" value="AAA"/>
    <property type="match status" value="1"/>
</dbReference>
<dbReference type="Gene3D" id="3.40.50.300">
    <property type="entry name" value="P-loop containing nucleotide triphosphate hydrolases"/>
    <property type="match status" value="1"/>
</dbReference>
<dbReference type="Pfam" id="PF00005">
    <property type="entry name" value="ABC_tran"/>
    <property type="match status" value="1"/>
</dbReference>
<dbReference type="GO" id="GO:0005886">
    <property type="term" value="C:plasma membrane"/>
    <property type="evidence" value="ECO:0007669"/>
    <property type="project" value="UniProtKB-ARBA"/>
</dbReference>
<dbReference type="PROSITE" id="PS00211">
    <property type="entry name" value="ABC_TRANSPORTER_1"/>
    <property type="match status" value="1"/>
</dbReference>
<name>A0A927YPD0_9FIRM</name>
<dbReference type="InterPro" id="IPR027417">
    <property type="entry name" value="P-loop_NTPase"/>
</dbReference>
<evidence type="ECO:0000256" key="3">
    <source>
        <dbReference type="ARBA" id="ARBA00022840"/>
    </source>
</evidence>
<comment type="caution">
    <text evidence="5">The sequence shown here is derived from an EMBL/GenBank/DDBJ whole genome shotgun (WGS) entry which is preliminary data.</text>
</comment>